<comment type="caution">
    <text evidence="1">The sequence shown here is derived from an EMBL/GenBank/DDBJ whole genome shotgun (WGS) entry which is preliminary data.</text>
</comment>
<proteinExistence type="predicted"/>
<dbReference type="EMBL" id="MU267790">
    <property type="protein sequence ID" value="KAH7908916.1"/>
    <property type="molecule type" value="Genomic_DNA"/>
</dbReference>
<gene>
    <name evidence="1" type="ORF">BJ138DRAFT_990150</name>
</gene>
<feature type="non-terminal residue" evidence="1">
    <location>
        <position position="1"/>
    </location>
</feature>
<name>A0ACB8A629_9AGAM</name>
<organism evidence="1 2">
    <name type="scientific">Hygrophoropsis aurantiaca</name>
    <dbReference type="NCBI Taxonomy" id="72124"/>
    <lineage>
        <taxon>Eukaryota</taxon>
        <taxon>Fungi</taxon>
        <taxon>Dikarya</taxon>
        <taxon>Basidiomycota</taxon>
        <taxon>Agaricomycotina</taxon>
        <taxon>Agaricomycetes</taxon>
        <taxon>Agaricomycetidae</taxon>
        <taxon>Boletales</taxon>
        <taxon>Coniophorineae</taxon>
        <taxon>Hygrophoropsidaceae</taxon>
        <taxon>Hygrophoropsis</taxon>
    </lineage>
</organism>
<evidence type="ECO:0000313" key="2">
    <source>
        <dbReference type="Proteomes" id="UP000790377"/>
    </source>
</evidence>
<keyword evidence="2" id="KW-1185">Reference proteome</keyword>
<feature type="non-terminal residue" evidence="1">
    <location>
        <position position="215"/>
    </location>
</feature>
<sequence length="215" mass="24514">LASLPWSGNIRGFDNPEPIHRLATYATRGWLGTTHEDQMLDLLRRDLHRGSTSHKTVIENLAFSKFLQEGYARRNSGEYEASRYFRVARGLGQALASQTRDILGYLMNLNDNHWVVVVLNFRDSTILYGDSLGDPIPANLASILDWWTNTHTGLTFVHKTLPITHQQDSFSCGLLSFNALAHYILPDQYPLINPVEVDNERLKIMLQVVKRHSEQ</sequence>
<evidence type="ECO:0000313" key="1">
    <source>
        <dbReference type="EMBL" id="KAH7908916.1"/>
    </source>
</evidence>
<accession>A0ACB8A629</accession>
<protein>
    <submittedName>
        <fullName evidence="1">Uncharacterized protein</fullName>
    </submittedName>
</protein>
<reference evidence="1" key="1">
    <citation type="journal article" date="2021" name="New Phytol.">
        <title>Evolutionary innovations through gain and loss of genes in the ectomycorrhizal Boletales.</title>
        <authorList>
            <person name="Wu G."/>
            <person name="Miyauchi S."/>
            <person name="Morin E."/>
            <person name="Kuo A."/>
            <person name="Drula E."/>
            <person name="Varga T."/>
            <person name="Kohler A."/>
            <person name="Feng B."/>
            <person name="Cao Y."/>
            <person name="Lipzen A."/>
            <person name="Daum C."/>
            <person name="Hundley H."/>
            <person name="Pangilinan J."/>
            <person name="Johnson J."/>
            <person name="Barry K."/>
            <person name="LaButti K."/>
            <person name="Ng V."/>
            <person name="Ahrendt S."/>
            <person name="Min B."/>
            <person name="Choi I.G."/>
            <person name="Park H."/>
            <person name="Plett J.M."/>
            <person name="Magnuson J."/>
            <person name="Spatafora J.W."/>
            <person name="Nagy L.G."/>
            <person name="Henrissat B."/>
            <person name="Grigoriev I.V."/>
            <person name="Yang Z.L."/>
            <person name="Xu J."/>
            <person name="Martin F.M."/>
        </authorList>
    </citation>
    <scope>NUCLEOTIDE SEQUENCE</scope>
    <source>
        <strain evidence="1">ATCC 28755</strain>
    </source>
</reference>
<dbReference type="Proteomes" id="UP000790377">
    <property type="component" value="Unassembled WGS sequence"/>
</dbReference>